<gene>
    <name evidence="2" type="ORF">DHEL01_v201857</name>
</gene>
<feature type="region of interest" description="Disordered" evidence="1">
    <location>
        <begin position="262"/>
        <end position="306"/>
    </location>
</feature>
<dbReference type="AlphaFoldDB" id="A0A2P5IB80"/>
<reference evidence="2" key="1">
    <citation type="submission" date="2017-09" db="EMBL/GenBank/DDBJ databases">
        <title>Polyketide synthases of a Diaporthe helianthi virulent isolate.</title>
        <authorList>
            <person name="Baroncelli R."/>
        </authorList>
    </citation>
    <scope>NUCLEOTIDE SEQUENCE [LARGE SCALE GENOMIC DNA]</scope>
    <source>
        <strain evidence="2">7/96</strain>
    </source>
</reference>
<dbReference type="OrthoDB" id="5227012at2759"/>
<evidence type="ECO:0000313" key="2">
    <source>
        <dbReference type="EMBL" id="POS79762.1"/>
    </source>
</evidence>
<protein>
    <submittedName>
        <fullName evidence="2">Uncharacterized protein</fullName>
    </submittedName>
</protein>
<accession>A0A2P5IB80</accession>
<organism evidence="2 3">
    <name type="scientific">Diaporthe helianthi</name>
    <dbReference type="NCBI Taxonomy" id="158607"/>
    <lineage>
        <taxon>Eukaryota</taxon>
        <taxon>Fungi</taxon>
        <taxon>Dikarya</taxon>
        <taxon>Ascomycota</taxon>
        <taxon>Pezizomycotina</taxon>
        <taxon>Sordariomycetes</taxon>
        <taxon>Sordariomycetidae</taxon>
        <taxon>Diaporthales</taxon>
        <taxon>Diaporthaceae</taxon>
        <taxon>Diaporthe</taxon>
    </lineage>
</organism>
<keyword evidence="3" id="KW-1185">Reference proteome</keyword>
<feature type="region of interest" description="Disordered" evidence="1">
    <location>
        <begin position="428"/>
        <end position="454"/>
    </location>
</feature>
<proteinExistence type="predicted"/>
<dbReference type="Proteomes" id="UP000094444">
    <property type="component" value="Unassembled WGS sequence"/>
</dbReference>
<dbReference type="EMBL" id="MAVT02000091">
    <property type="protein sequence ID" value="POS79762.1"/>
    <property type="molecule type" value="Genomic_DNA"/>
</dbReference>
<evidence type="ECO:0000313" key="3">
    <source>
        <dbReference type="Proteomes" id="UP000094444"/>
    </source>
</evidence>
<feature type="compositionally biased region" description="Polar residues" evidence="1">
    <location>
        <begin position="267"/>
        <end position="282"/>
    </location>
</feature>
<evidence type="ECO:0000256" key="1">
    <source>
        <dbReference type="SAM" id="MobiDB-lite"/>
    </source>
</evidence>
<sequence>MTTQFHANPVCTSHARRPILAPEMCPACQRIIHGRAVLITEWEHRWMHERGVCGCEVRFPDLIRPRVVSRSRPGQPIGRFGQTNGAAFTKAERVNAAGSNEVPAYYQERSTKTGQRNLEVAVRIPSLYGAEWVDEHRQLHKNGSCKCAGDFSFYQAPEPIKTVPSSSALFDNGLGQGVQTKLTRHSSQVQGDRSFQNRAASEYLNPPKGLCSQDPSQHELLPSYSHTLLPQLPQHQVDTMAQQSSSTKPAASLEDTLWAPAGLKGANDTTASSPNPASKTSSKPPPLVVSSYYPQPPQPQRSTGAIYEVDPTKSTNRLYNHACNGGATMSTLADFQSVEFPRAEGYLPLIGLPIGAGPEGAPGLSHVGQFEDCVLHTKRLIACLGDEPPPAGLLVSKSRSFACLHDAMGPREAETGFDWRQEAFPVRQRAQSVGSNAEAPEYGDANENEQLYLS</sequence>
<name>A0A2P5IB80_DIAHE</name>
<dbReference type="STRING" id="158607.A0A2P5IB80"/>
<dbReference type="InParanoid" id="A0A2P5IB80"/>
<comment type="caution">
    <text evidence="2">The sequence shown here is derived from an EMBL/GenBank/DDBJ whole genome shotgun (WGS) entry which is preliminary data.</text>
</comment>